<evidence type="ECO:0000256" key="1">
    <source>
        <dbReference type="ARBA" id="ARBA00000971"/>
    </source>
</evidence>
<dbReference type="Pfam" id="PF05698">
    <property type="entry name" value="Trigger_C"/>
    <property type="match status" value="2"/>
</dbReference>
<feature type="domain" description="PPIase FKBP-type" evidence="16">
    <location>
        <begin position="163"/>
        <end position="248"/>
    </location>
</feature>
<dbReference type="InterPro" id="IPR008880">
    <property type="entry name" value="Trigger_fac_C"/>
</dbReference>
<accession>A0A3N1ML19</accession>
<evidence type="ECO:0000256" key="7">
    <source>
        <dbReference type="ARBA" id="ARBA00023186"/>
    </source>
</evidence>
<dbReference type="InterPro" id="IPR037041">
    <property type="entry name" value="Trigger_fac_C_sf"/>
</dbReference>
<evidence type="ECO:0000256" key="8">
    <source>
        <dbReference type="ARBA" id="ARBA00023235"/>
    </source>
</evidence>
<evidence type="ECO:0000256" key="13">
    <source>
        <dbReference type="PROSITE-ProRule" id="PRU00277"/>
    </source>
</evidence>
<evidence type="ECO:0000256" key="2">
    <source>
        <dbReference type="ARBA" id="ARBA00005464"/>
    </source>
</evidence>
<keyword evidence="5 12" id="KW-0132">Cell division</keyword>
<dbReference type="Pfam" id="PF05697">
    <property type="entry name" value="Trigger_N"/>
    <property type="match status" value="1"/>
</dbReference>
<dbReference type="InterPro" id="IPR008881">
    <property type="entry name" value="Trigger_fac_ribosome-bd_bac"/>
</dbReference>
<comment type="subcellular location">
    <subcellularLocation>
        <location evidence="12">Cytoplasm</location>
    </subcellularLocation>
    <text evidence="12">About half TF is bound to the ribosome near the polypeptide exit tunnel while the other half is free in the cytoplasm.</text>
</comment>
<dbReference type="SUPFAM" id="SSF54534">
    <property type="entry name" value="FKBP-like"/>
    <property type="match status" value="1"/>
</dbReference>
<dbReference type="AlphaFoldDB" id="A0A3N1ML19"/>
<dbReference type="SUPFAM" id="SSF109998">
    <property type="entry name" value="Triger factor/SurA peptide-binding domain-like"/>
    <property type="match status" value="1"/>
</dbReference>
<comment type="similarity">
    <text evidence="2 12 14">Belongs to the FKBP-type PPIase family. Tig subfamily.</text>
</comment>
<dbReference type="NCBIfam" id="TIGR00115">
    <property type="entry name" value="tig"/>
    <property type="match status" value="1"/>
</dbReference>
<dbReference type="SUPFAM" id="SSF102735">
    <property type="entry name" value="Trigger factor ribosome-binding domain"/>
    <property type="match status" value="1"/>
</dbReference>
<comment type="domain">
    <text evidence="12">Consists of 3 domains; the N-terminus binds the ribosome, the middle domain has PPIase activity, while the C-terminus has intrinsic chaperone activity on its own.</text>
</comment>
<dbReference type="InterPro" id="IPR005215">
    <property type="entry name" value="Trig_fac"/>
</dbReference>
<organism evidence="17 18">
    <name type="scientific">Stella humosa</name>
    <dbReference type="NCBI Taxonomy" id="94"/>
    <lineage>
        <taxon>Bacteria</taxon>
        <taxon>Pseudomonadati</taxon>
        <taxon>Pseudomonadota</taxon>
        <taxon>Alphaproteobacteria</taxon>
        <taxon>Rhodospirillales</taxon>
        <taxon>Stellaceae</taxon>
        <taxon>Stella</taxon>
    </lineage>
</organism>
<dbReference type="Gene3D" id="3.10.50.40">
    <property type="match status" value="1"/>
</dbReference>
<keyword evidence="6 12" id="KW-0697">Rotamase</keyword>
<name>A0A3N1ML19_9PROT</name>
<dbReference type="EC" id="5.2.1.8" evidence="3 12"/>
<evidence type="ECO:0000313" key="17">
    <source>
        <dbReference type="EMBL" id="ROQ01696.1"/>
    </source>
</evidence>
<comment type="function">
    <text evidence="10 12">Involved in protein export. Acts as a chaperone by maintaining the newly synthesized protein in an open conformation. Functions as a peptidyl-prolyl cis-trans isomerase.</text>
</comment>
<dbReference type="GO" id="GO:0051083">
    <property type="term" value="P:'de novo' cotranslational protein folding"/>
    <property type="evidence" value="ECO:0007669"/>
    <property type="project" value="TreeGrafter"/>
</dbReference>
<feature type="region of interest" description="Disordered" evidence="15">
    <location>
        <begin position="450"/>
        <end position="470"/>
    </location>
</feature>
<gene>
    <name evidence="12" type="primary">tig</name>
    <name evidence="17" type="ORF">EDC65_0881</name>
</gene>
<dbReference type="RefSeq" id="WP_123688431.1">
    <property type="nucleotide sequence ID" value="NZ_AP019700.1"/>
</dbReference>
<evidence type="ECO:0000256" key="11">
    <source>
        <dbReference type="ARBA" id="ARBA00029986"/>
    </source>
</evidence>
<evidence type="ECO:0000256" key="5">
    <source>
        <dbReference type="ARBA" id="ARBA00022618"/>
    </source>
</evidence>
<dbReference type="PANTHER" id="PTHR30560">
    <property type="entry name" value="TRIGGER FACTOR CHAPERONE AND PEPTIDYL-PROLYL CIS/TRANS ISOMERASE"/>
    <property type="match status" value="1"/>
</dbReference>
<keyword evidence="8 12" id="KW-0413">Isomerase</keyword>
<keyword evidence="12" id="KW-0963">Cytoplasm</keyword>
<keyword evidence="7 12" id="KW-0143">Chaperone</keyword>
<dbReference type="InterPro" id="IPR046357">
    <property type="entry name" value="PPIase_dom_sf"/>
</dbReference>
<dbReference type="Gene3D" id="1.10.3120.10">
    <property type="entry name" value="Trigger factor, C-terminal domain"/>
    <property type="match status" value="1"/>
</dbReference>
<comment type="caution">
    <text evidence="17">The sequence shown here is derived from an EMBL/GenBank/DDBJ whole genome shotgun (WGS) entry which is preliminary data.</text>
</comment>
<feature type="region of interest" description="Disordered" evidence="15">
    <location>
        <begin position="322"/>
        <end position="356"/>
    </location>
</feature>
<dbReference type="GO" id="GO:0043022">
    <property type="term" value="F:ribosome binding"/>
    <property type="evidence" value="ECO:0007669"/>
    <property type="project" value="TreeGrafter"/>
</dbReference>
<dbReference type="PROSITE" id="PS50059">
    <property type="entry name" value="FKBP_PPIASE"/>
    <property type="match status" value="1"/>
</dbReference>
<comment type="catalytic activity">
    <reaction evidence="1 12 13">
        <text>[protein]-peptidylproline (omega=180) = [protein]-peptidylproline (omega=0)</text>
        <dbReference type="Rhea" id="RHEA:16237"/>
        <dbReference type="Rhea" id="RHEA-COMP:10747"/>
        <dbReference type="Rhea" id="RHEA-COMP:10748"/>
        <dbReference type="ChEBI" id="CHEBI:83833"/>
        <dbReference type="ChEBI" id="CHEBI:83834"/>
        <dbReference type="EC" id="5.2.1.8"/>
    </reaction>
</comment>
<sequence length="470" mass="51537">MNVVETASQGLKREFKVTVPAAELSGKVETRLTEIAKTANMPGFRPGKVPLPVLRRRYGQALLGEVLQETLESGVQQAMEERGLRPALQPKVEIQSFNEGADLEYTMAVEVLPQIAQPDFSVIELERLKAQVDEAEVDRALQRVADQHKRSVAVAEPRPVQAGDIAVIDFEGFVDGTAFAGGKAEDFHLEVGSGMFIPGFEDQIVGKEAGQPFDVEVTFPADYGNKQLAGKPARFAVTIKELKTPAPAQVDDELATQIGFPSLVELREAARQEMEKDFSAVTRARMKRELLDKLSANNDFEVPQGMVELEFEGIWSRVEEQRKAAAAPAQDGEAPAEGEAPAAAPAVEPDPDAGKDDETLKAEYRAIAERRVRLGLLLAEVGRLNNISVAQEEINRAISEEARRYPGQERRVIEFYEKNPQAVASLRAPLFEDKVVDHIVEQAKVSERAVPVEELLRDPDDQAADSPAAS</sequence>
<dbReference type="GO" id="GO:0005737">
    <property type="term" value="C:cytoplasm"/>
    <property type="evidence" value="ECO:0007669"/>
    <property type="project" value="UniProtKB-SubCell"/>
</dbReference>
<dbReference type="InterPro" id="IPR001179">
    <property type="entry name" value="PPIase_FKBP_dom"/>
</dbReference>
<reference evidence="17 18" key="1">
    <citation type="submission" date="2018-11" db="EMBL/GenBank/DDBJ databases">
        <title>Genomic Encyclopedia of Type Strains, Phase IV (KMG-IV): sequencing the most valuable type-strain genomes for metagenomic binning, comparative biology and taxonomic classification.</title>
        <authorList>
            <person name="Goeker M."/>
        </authorList>
    </citation>
    <scope>NUCLEOTIDE SEQUENCE [LARGE SCALE GENOMIC DNA]</scope>
    <source>
        <strain evidence="17 18">DSM 5900</strain>
    </source>
</reference>
<dbReference type="HAMAP" id="MF_00303">
    <property type="entry name" value="Trigger_factor_Tig"/>
    <property type="match status" value="1"/>
</dbReference>
<dbReference type="InterPro" id="IPR036611">
    <property type="entry name" value="Trigger_fac_ribosome-bd_sf"/>
</dbReference>
<dbReference type="Pfam" id="PF00254">
    <property type="entry name" value="FKBP_C"/>
    <property type="match status" value="1"/>
</dbReference>
<evidence type="ECO:0000256" key="6">
    <source>
        <dbReference type="ARBA" id="ARBA00023110"/>
    </source>
</evidence>
<keyword evidence="9 12" id="KW-0131">Cell cycle</keyword>
<dbReference type="PANTHER" id="PTHR30560:SF3">
    <property type="entry name" value="TRIGGER FACTOR-LIKE PROTEIN TIG, CHLOROPLASTIC"/>
    <property type="match status" value="1"/>
</dbReference>
<evidence type="ECO:0000256" key="12">
    <source>
        <dbReference type="HAMAP-Rule" id="MF_00303"/>
    </source>
</evidence>
<dbReference type="PIRSF" id="PIRSF003095">
    <property type="entry name" value="Trigger_factor"/>
    <property type="match status" value="1"/>
</dbReference>
<evidence type="ECO:0000256" key="9">
    <source>
        <dbReference type="ARBA" id="ARBA00023306"/>
    </source>
</evidence>
<dbReference type="InterPro" id="IPR027304">
    <property type="entry name" value="Trigger_fact/SurA_dom_sf"/>
</dbReference>
<evidence type="ECO:0000313" key="18">
    <source>
        <dbReference type="Proteomes" id="UP000278222"/>
    </source>
</evidence>
<keyword evidence="18" id="KW-1185">Reference proteome</keyword>
<dbReference type="GO" id="GO:0051301">
    <property type="term" value="P:cell division"/>
    <property type="evidence" value="ECO:0007669"/>
    <property type="project" value="UniProtKB-KW"/>
</dbReference>
<dbReference type="Gene3D" id="3.30.70.1050">
    <property type="entry name" value="Trigger factor ribosome-binding domain"/>
    <property type="match status" value="1"/>
</dbReference>
<dbReference type="GO" id="GO:0003755">
    <property type="term" value="F:peptidyl-prolyl cis-trans isomerase activity"/>
    <property type="evidence" value="ECO:0007669"/>
    <property type="project" value="UniProtKB-UniRule"/>
</dbReference>
<protein>
    <recommendedName>
        <fullName evidence="4 12">Trigger factor</fullName>
        <shortName evidence="12">TF</shortName>
        <ecNumber evidence="3 12">5.2.1.8</ecNumber>
    </recommendedName>
    <alternativeName>
        <fullName evidence="11 12">PPIase</fullName>
    </alternativeName>
</protein>
<dbReference type="FunFam" id="3.10.50.40:FF:000001">
    <property type="entry name" value="Trigger factor"/>
    <property type="match status" value="1"/>
</dbReference>
<evidence type="ECO:0000256" key="14">
    <source>
        <dbReference type="RuleBase" id="RU003914"/>
    </source>
</evidence>
<dbReference type="EMBL" id="RJKX01000011">
    <property type="protein sequence ID" value="ROQ01696.1"/>
    <property type="molecule type" value="Genomic_DNA"/>
</dbReference>
<feature type="compositionally biased region" description="Low complexity" evidence="15">
    <location>
        <begin position="324"/>
        <end position="347"/>
    </location>
</feature>
<dbReference type="GO" id="GO:0043335">
    <property type="term" value="P:protein unfolding"/>
    <property type="evidence" value="ECO:0007669"/>
    <property type="project" value="TreeGrafter"/>
</dbReference>
<dbReference type="GO" id="GO:0044183">
    <property type="term" value="F:protein folding chaperone"/>
    <property type="evidence" value="ECO:0007669"/>
    <property type="project" value="TreeGrafter"/>
</dbReference>
<feature type="compositionally biased region" description="Basic and acidic residues" evidence="15">
    <location>
        <begin position="450"/>
        <end position="460"/>
    </location>
</feature>
<evidence type="ECO:0000259" key="16">
    <source>
        <dbReference type="PROSITE" id="PS50059"/>
    </source>
</evidence>
<proteinExistence type="inferred from homology"/>
<evidence type="ECO:0000256" key="10">
    <source>
        <dbReference type="ARBA" id="ARBA00024849"/>
    </source>
</evidence>
<evidence type="ECO:0000256" key="4">
    <source>
        <dbReference type="ARBA" id="ARBA00016902"/>
    </source>
</evidence>
<evidence type="ECO:0000256" key="3">
    <source>
        <dbReference type="ARBA" id="ARBA00013194"/>
    </source>
</evidence>
<evidence type="ECO:0000256" key="15">
    <source>
        <dbReference type="SAM" id="MobiDB-lite"/>
    </source>
</evidence>
<dbReference type="Proteomes" id="UP000278222">
    <property type="component" value="Unassembled WGS sequence"/>
</dbReference>
<dbReference type="OrthoDB" id="9767721at2"/>
<dbReference type="GO" id="GO:0015031">
    <property type="term" value="P:protein transport"/>
    <property type="evidence" value="ECO:0007669"/>
    <property type="project" value="UniProtKB-UniRule"/>
</dbReference>